<evidence type="ECO:0000313" key="2">
    <source>
        <dbReference type="Proteomes" id="UP000789396"/>
    </source>
</evidence>
<gene>
    <name evidence="1" type="ORF">RFULGI_LOCUS4033</name>
</gene>
<name>A0A9N9FII8_9GLOM</name>
<dbReference type="EMBL" id="CAJVPZ010003826">
    <property type="protein sequence ID" value="CAG8536596.1"/>
    <property type="molecule type" value="Genomic_DNA"/>
</dbReference>
<proteinExistence type="predicted"/>
<comment type="caution">
    <text evidence="1">The sequence shown here is derived from an EMBL/GenBank/DDBJ whole genome shotgun (WGS) entry which is preliminary data.</text>
</comment>
<reference evidence="1" key="1">
    <citation type="submission" date="2021-06" db="EMBL/GenBank/DDBJ databases">
        <authorList>
            <person name="Kallberg Y."/>
            <person name="Tangrot J."/>
            <person name="Rosling A."/>
        </authorList>
    </citation>
    <scope>NUCLEOTIDE SEQUENCE</scope>
    <source>
        <strain evidence="1">IN212</strain>
    </source>
</reference>
<protein>
    <submittedName>
        <fullName evidence="1">14865_t:CDS:1</fullName>
    </submittedName>
</protein>
<evidence type="ECO:0000313" key="1">
    <source>
        <dbReference type="EMBL" id="CAG8536596.1"/>
    </source>
</evidence>
<dbReference type="Proteomes" id="UP000789396">
    <property type="component" value="Unassembled WGS sequence"/>
</dbReference>
<accession>A0A9N9FII8</accession>
<dbReference type="OrthoDB" id="10578320at2759"/>
<sequence length="135" mass="14781">MSSVNKESEAVTVLNDSLPLDAAQTSLESNLNQLSLETLRFVCQESLEKGSVTGKGKEGRPQFMENYDDTLSEDLEGTVGQNFQSSCAWDRKAFGYGAELGPLFLEDALASGDMNYVCLARQVTLERAWVADEDS</sequence>
<organism evidence="1 2">
    <name type="scientific">Racocetra fulgida</name>
    <dbReference type="NCBI Taxonomy" id="60492"/>
    <lineage>
        <taxon>Eukaryota</taxon>
        <taxon>Fungi</taxon>
        <taxon>Fungi incertae sedis</taxon>
        <taxon>Mucoromycota</taxon>
        <taxon>Glomeromycotina</taxon>
        <taxon>Glomeromycetes</taxon>
        <taxon>Diversisporales</taxon>
        <taxon>Gigasporaceae</taxon>
        <taxon>Racocetra</taxon>
    </lineage>
</organism>
<keyword evidence="2" id="KW-1185">Reference proteome</keyword>
<dbReference type="AlphaFoldDB" id="A0A9N9FII8"/>